<gene>
    <name evidence="1" type="ORF">NLG97_g5482</name>
</gene>
<name>A0ACC1QTH8_9HYPO</name>
<dbReference type="EMBL" id="JANAKD010000621">
    <property type="protein sequence ID" value="KAJ3492051.1"/>
    <property type="molecule type" value="Genomic_DNA"/>
</dbReference>
<proteinExistence type="predicted"/>
<protein>
    <submittedName>
        <fullName evidence="1">Uncharacterized protein</fullName>
    </submittedName>
</protein>
<organism evidence="1 2">
    <name type="scientific">Lecanicillium saksenae</name>
    <dbReference type="NCBI Taxonomy" id="468837"/>
    <lineage>
        <taxon>Eukaryota</taxon>
        <taxon>Fungi</taxon>
        <taxon>Dikarya</taxon>
        <taxon>Ascomycota</taxon>
        <taxon>Pezizomycotina</taxon>
        <taxon>Sordariomycetes</taxon>
        <taxon>Hypocreomycetidae</taxon>
        <taxon>Hypocreales</taxon>
        <taxon>Cordycipitaceae</taxon>
        <taxon>Lecanicillium</taxon>
    </lineage>
</organism>
<evidence type="ECO:0000313" key="1">
    <source>
        <dbReference type="EMBL" id="KAJ3492051.1"/>
    </source>
</evidence>
<reference evidence="1" key="1">
    <citation type="submission" date="2022-07" db="EMBL/GenBank/DDBJ databases">
        <title>Genome Sequence of Lecanicillium saksenae.</title>
        <authorList>
            <person name="Buettner E."/>
        </authorList>
    </citation>
    <scope>NUCLEOTIDE SEQUENCE</scope>
    <source>
        <strain evidence="1">VT-O1</strain>
    </source>
</reference>
<accession>A0ACC1QTH8</accession>
<comment type="caution">
    <text evidence="1">The sequence shown here is derived from an EMBL/GenBank/DDBJ whole genome shotgun (WGS) entry which is preliminary data.</text>
</comment>
<evidence type="ECO:0000313" key="2">
    <source>
        <dbReference type="Proteomes" id="UP001148737"/>
    </source>
</evidence>
<sequence>MVDAYGRHTLRAAFQHPCLMHGMLAVAAVHDRFLGLTPSNRRTLRELDHWSQCTILFGKMLSGVIKEEFKDACWATASTLGILTFSSTDVDMTKKLPWPLGPEDPSDLEWLRLGAGKMKLWQLLNPLRPQSAFKPMAHVLARLSEPLPERGIDGVPPDLARLCGMDESSTAENNAYHSIVHGLWQLQQADDPQDAYGSALRVSGHMSGNFGALLRQKDPLALVLLCLWYDEARKTKWWIEMRAQYEHEAIRSYIQEFHGGHAAVKELL</sequence>
<keyword evidence="2" id="KW-1185">Reference proteome</keyword>
<dbReference type="Proteomes" id="UP001148737">
    <property type="component" value="Unassembled WGS sequence"/>
</dbReference>